<sequence>MFKSHLWKLLLSFLISIAGGGIFLYLHFPLPWILGPVAFLLIYKVTTKKATAASLKLWNLSFGFLGIQIGNTFTADTFSSVAPYLIPYSIFTFLLIAISLLNAYVISRYIEIDAKTSMLGSVPGGLSAMLALSDSLRGNTVLVTILHTIRLVTVLFAIPFMATHFFASDKTQGAASASSHVQGEWYTILFYIAAFLLGFLLQKRIPASLVIVPMLITGGIQSLGMPLFELPGVIFIFAQLSLGVYLGNSVSITDVIRAGRYCFYYFGLALFVILVSFGLGYLLTQWTGMELSTAILSIAPGGLIEMALTADAAGGDPSIVSSLQMIRLLMIVLLLPFLLQWLLPKLEGKETSASRS</sequence>
<feature type="transmembrane region" description="Helical" evidence="1">
    <location>
        <begin position="141"/>
        <end position="165"/>
    </location>
</feature>
<dbReference type="NCBIfam" id="TIGR03082">
    <property type="entry name" value="Gneg_AbrB_dup"/>
    <property type="match status" value="2"/>
</dbReference>
<dbReference type="PANTHER" id="PTHR38457">
    <property type="entry name" value="REGULATOR ABRB-RELATED"/>
    <property type="match status" value="1"/>
</dbReference>
<feature type="transmembrane region" description="Helical" evidence="1">
    <location>
        <begin position="325"/>
        <end position="343"/>
    </location>
</feature>
<evidence type="ECO:0000256" key="1">
    <source>
        <dbReference type="SAM" id="Phobius"/>
    </source>
</evidence>
<feature type="transmembrane region" description="Helical" evidence="1">
    <location>
        <begin position="208"/>
        <end position="228"/>
    </location>
</feature>
<dbReference type="GO" id="GO:0004497">
    <property type="term" value="F:monooxygenase activity"/>
    <property type="evidence" value="ECO:0007669"/>
    <property type="project" value="UniProtKB-KW"/>
</dbReference>
<keyword evidence="1" id="KW-0812">Transmembrane</keyword>
<proteinExistence type="predicted"/>
<comment type="caution">
    <text evidence="2">The sequence shown here is derived from an EMBL/GenBank/DDBJ whole genome shotgun (WGS) entry which is preliminary data.</text>
</comment>
<feature type="transmembrane region" description="Helical" evidence="1">
    <location>
        <begin position="55"/>
        <end position="73"/>
    </location>
</feature>
<protein>
    <submittedName>
        <fullName evidence="2">Monooxygenase</fullName>
    </submittedName>
</protein>
<reference evidence="3" key="1">
    <citation type="journal article" date="2019" name="Int. J. Syst. Evol. Microbiol.">
        <title>The Global Catalogue of Microorganisms (GCM) 10K type strain sequencing project: providing services to taxonomists for standard genome sequencing and annotation.</title>
        <authorList>
            <consortium name="The Broad Institute Genomics Platform"/>
            <consortium name="The Broad Institute Genome Sequencing Center for Infectious Disease"/>
            <person name="Wu L."/>
            <person name="Ma J."/>
        </authorList>
    </citation>
    <scope>NUCLEOTIDE SEQUENCE [LARGE SCALE GENOMIC DNA]</scope>
    <source>
        <strain evidence="3">CCM 7282</strain>
    </source>
</reference>
<dbReference type="InterPro" id="IPR007820">
    <property type="entry name" value="AbrB_fam"/>
</dbReference>
<dbReference type="EMBL" id="BMCJ01000003">
    <property type="protein sequence ID" value="GGC88233.1"/>
    <property type="molecule type" value="Genomic_DNA"/>
</dbReference>
<dbReference type="Pfam" id="PF05145">
    <property type="entry name" value="AbrB"/>
    <property type="match status" value="1"/>
</dbReference>
<gene>
    <name evidence="2" type="ORF">GCM10007216_18730</name>
</gene>
<feature type="transmembrane region" description="Helical" evidence="1">
    <location>
        <begin position="185"/>
        <end position="201"/>
    </location>
</feature>
<keyword evidence="2" id="KW-0503">Monooxygenase</keyword>
<evidence type="ECO:0000313" key="2">
    <source>
        <dbReference type="EMBL" id="GGC88233.1"/>
    </source>
</evidence>
<feature type="transmembrane region" description="Helical" evidence="1">
    <location>
        <begin position="263"/>
        <end position="282"/>
    </location>
</feature>
<organism evidence="2 3">
    <name type="scientific">Thalassobacillus devorans</name>
    <dbReference type="NCBI Taxonomy" id="279813"/>
    <lineage>
        <taxon>Bacteria</taxon>
        <taxon>Bacillati</taxon>
        <taxon>Bacillota</taxon>
        <taxon>Bacilli</taxon>
        <taxon>Bacillales</taxon>
        <taxon>Bacillaceae</taxon>
        <taxon>Thalassobacillus</taxon>
    </lineage>
</organism>
<dbReference type="PIRSF" id="PIRSF038991">
    <property type="entry name" value="Protein_AbrB"/>
    <property type="match status" value="1"/>
</dbReference>
<feature type="transmembrane region" description="Helical" evidence="1">
    <location>
        <begin position="234"/>
        <end position="256"/>
    </location>
</feature>
<feature type="transmembrane region" description="Helical" evidence="1">
    <location>
        <begin position="85"/>
        <end position="106"/>
    </location>
</feature>
<feature type="transmembrane region" description="Helical" evidence="1">
    <location>
        <begin position="12"/>
        <end position="43"/>
    </location>
</feature>
<keyword evidence="1" id="KW-1133">Transmembrane helix</keyword>
<accession>A0ABQ1P3B5</accession>
<dbReference type="RefSeq" id="WP_062446155.1">
    <property type="nucleotide sequence ID" value="NZ_BMCJ01000003.1"/>
</dbReference>
<dbReference type="PANTHER" id="PTHR38457:SF1">
    <property type="entry name" value="REGULATOR ABRB-RELATED"/>
    <property type="match status" value="1"/>
</dbReference>
<dbReference type="Proteomes" id="UP000619534">
    <property type="component" value="Unassembled WGS sequence"/>
</dbReference>
<dbReference type="InterPro" id="IPR017516">
    <property type="entry name" value="AbrB_dup"/>
</dbReference>
<keyword evidence="2" id="KW-0560">Oxidoreductase</keyword>
<evidence type="ECO:0000313" key="3">
    <source>
        <dbReference type="Proteomes" id="UP000619534"/>
    </source>
</evidence>
<keyword evidence="1" id="KW-0472">Membrane</keyword>
<keyword evidence="3" id="KW-1185">Reference proteome</keyword>
<name>A0ABQ1P3B5_9BACI</name>